<dbReference type="Pfam" id="PF17853">
    <property type="entry name" value="GGDEF_2"/>
    <property type="match status" value="1"/>
</dbReference>
<evidence type="ECO:0000259" key="2">
    <source>
        <dbReference type="Pfam" id="PF07905"/>
    </source>
</evidence>
<gene>
    <name evidence="5" type="ORF">ABZ921_21955</name>
</gene>
<dbReference type="InterPro" id="IPR025736">
    <property type="entry name" value="PucR_C-HTH_dom"/>
</dbReference>
<feature type="domain" description="CdaR GGDEF-like" evidence="4">
    <location>
        <begin position="324"/>
        <end position="446"/>
    </location>
</feature>
<dbReference type="InterPro" id="IPR042070">
    <property type="entry name" value="PucR_C-HTH_sf"/>
</dbReference>
<dbReference type="InterPro" id="IPR051448">
    <property type="entry name" value="CdaR-like_regulators"/>
</dbReference>
<dbReference type="RefSeq" id="WP_359351635.1">
    <property type="nucleotide sequence ID" value="NZ_JBEYXV010000011.1"/>
</dbReference>
<name>A0ABV3BSN5_9ACTN</name>
<evidence type="ECO:0000259" key="3">
    <source>
        <dbReference type="Pfam" id="PF13556"/>
    </source>
</evidence>
<comment type="caution">
    <text evidence="5">The sequence shown here is derived from an EMBL/GenBank/DDBJ whole genome shotgun (WGS) entry which is preliminary data.</text>
</comment>
<feature type="domain" description="Purine catabolism PurC-like" evidence="2">
    <location>
        <begin position="6"/>
        <end position="121"/>
    </location>
</feature>
<sequence length="558" mass="59554">MRLRALLDTDALGLRLLGGEDELDRTVRGVMTTDLRDPSRYLAGGELVLTGLAWRRDAADTEPFVRILASAGVAALAAGEAELGAIPDDIVEACARHRLPLFAVNESVAFATITEHVVRQVSGERAGDLAAVVDRHRRLMTSGPAGGGPDVVLDLLGTDLDLRAWVLSPAGRVIAGSSAAGNSLPAPLCARLAGEHLAAVRTGRRGPHRVTVDSVTYSLFPIRTSGRGAAGASRDVRESVLSDWVLAVEADAGDWPEERLDLLQGVTQLIAVERDRRDAARTVRRRLAQEVLELVQTGAAPAEIAARLRVAAPVLLPGLGTAPHWQVVVARVEWEGGEIDGGPVAQSLLEEILVDPAASGPEPSDRIAVAHTGDEAIALVPLPAVPGEHEGPETGLLADSLLASVRDPLAAGLDGDGRLTLGVSASVHSAEGLRGALEEARHARRVAAARPGRVCAAGHQELASHVLLLPFVPDDVRRAFTARLLDPLRQYDQRHRAELIPTLEAFLDCDGSWTRCAARLHLHVNTLRYRVGRIEQLTGRDLSRLEDKLDFFLALRMS</sequence>
<dbReference type="Gene3D" id="1.10.10.2840">
    <property type="entry name" value="PucR C-terminal helix-turn-helix domain"/>
    <property type="match status" value="1"/>
</dbReference>
<dbReference type="InterPro" id="IPR012914">
    <property type="entry name" value="PucR_dom"/>
</dbReference>
<dbReference type="PANTHER" id="PTHR33744">
    <property type="entry name" value="CARBOHYDRATE DIACID REGULATOR"/>
    <property type="match status" value="1"/>
</dbReference>
<evidence type="ECO:0000256" key="1">
    <source>
        <dbReference type="ARBA" id="ARBA00006754"/>
    </source>
</evidence>
<keyword evidence="6" id="KW-1185">Reference proteome</keyword>
<evidence type="ECO:0000259" key="4">
    <source>
        <dbReference type="Pfam" id="PF17853"/>
    </source>
</evidence>
<dbReference type="PANTHER" id="PTHR33744:SF17">
    <property type="entry name" value="CONSERVED PROTEIN"/>
    <property type="match status" value="1"/>
</dbReference>
<dbReference type="Proteomes" id="UP001551176">
    <property type="component" value="Unassembled WGS sequence"/>
</dbReference>
<organism evidence="5 6">
    <name type="scientific">Streptomyces atriruber</name>
    <dbReference type="NCBI Taxonomy" id="545121"/>
    <lineage>
        <taxon>Bacteria</taxon>
        <taxon>Bacillati</taxon>
        <taxon>Actinomycetota</taxon>
        <taxon>Actinomycetes</taxon>
        <taxon>Kitasatosporales</taxon>
        <taxon>Streptomycetaceae</taxon>
        <taxon>Streptomyces</taxon>
    </lineage>
</organism>
<dbReference type="Pfam" id="PF13556">
    <property type="entry name" value="HTH_30"/>
    <property type="match status" value="1"/>
</dbReference>
<proteinExistence type="inferred from homology"/>
<dbReference type="Pfam" id="PF07905">
    <property type="entry name" value="PucR"/>
    <property type="match status" value="1"/>
</dbReference>
<evidence type="ECO:0000313" key="5">
    <source>
        <dbReference type="EMBL" id="MEU6823307.1"/>
    </source>
</evidence>
<feature type="domain" description="PucR C-terminal helix-turn-helix" evidence="3">
    <location>
        <begin position="499"/>
        <end position="556"/>
    </location>
</feature>
<accession>A0ABV3BSN5</accession>
<reference evidence="5 6" key="1">
    <citation type="submission" date="2024-06" db="EMBL/GenBank/DDBJ databases">
        <title>The Natural Products Discovery Center: Release of the First 8490 Sequenced Strains for Exploring Actinobacteria Biosynthetic Diversity.</title>
        <authorList>
            <person name="Kalkreuter E."/>
            <person name="Kautsar S.A."/>
            <person name="Yang D."/>
            <person name="Bader C.D."/>
            <person name="Teijaro C.N."/>
            <person name="Fluegel L."/>
            <person name="Davis C.M."/>
            <person name="Simpson J.R."/>
            <person name="Lauterbach L."/>
            <person name="Steele A.D."/>
            <person name="Gui C."/>
            <person name="Meng S."/>
            <person name="Li G."/>
            <person name="Viehrig K."/>
            <person name="Ye F."/>
            <person name="Su P."/>
            <person name="Kiefer A.F."/>
            <person name="Nichols A."/>
            <person name="Cepeda A.J."/>
            <person name="Yan W."/>
            <person name="Fan B."/>
            <person name="Jiang Y."/>
            <person name="Adhikari A."/>
            <person name="Zheng C.-J."/>
            <person name="Schuster L."/>
            <person name="Cowan T.M."/>
            <person name="Smanski M.J."/>
            <person name="Chevrette M.G."/>
            <person name="De Carvalho L.P.S."/>
            <person name="Shen B."/>
        </authorList>
    </citation>
    <scope>NUCLEOTIDE SEQUENCE [LARGE SCALE GENOMIC DNA]</scope>
    <source>
        <strain evidence="5 6">NPDC046838</strain>
    </source>
</reference>
<dbReference type="EMBL" id="JBEYXV010000011">
    <property type="protein sequence ID" value="MEU6823307.1"/>
    <property type="molecule type" value="Genomic_DNA"/>
</dbReference>
<protein>
    <submittedName>
        <fullName evidence="5">PucR family transcriptional regulator ligand-binding domain-containing protein</fullName>
    </submittedName>
</protein>
<evidence type="ECO:0000313" key="6">
    <source>
        <dbReference type="Proteomes" id="UP001551176"/>
    </source>
</evidence>
<comment type="similarity">
    <text evidence="1">Belongs to the CdaR family.</text>
</comment>
<dbReference type="InterPro" id="IPR041522">
    <property type="entry name" value="CdaR_GGDEF"/>
</dbReference>